<dbReference type="Pfam" id="PF07836">
    <property type="entry name" value="DmpG_comm"/>
    <property type="match status" value="1"/>
</dbReference>
<keyword evidence="3" id="KW-1185">Reference proteome</keyword>
<evidence type="ECO:0000313" key="2">
    <source>
        <dbReference type="EMBL" id="NOL52258.1"/>
    </source>
</evidence>
<evidence type="ECO:0000313" key="3">
    <source>
        <dbReference type="Proteomes" id="UP000537862"/>
    </source>
</evidence>
<gene>
    <name evidence="2" type="ORF">HKX39_08790</name>
</gene>
<accession>A0A849P9R6</accession>
<sequence>SEAAAARYGLSAFDILVELGKRRMVGGQEDMIVDVALDLVRKQQGV</sequence>
<dbReference type="SUPFAM" id="SSF89000">
    <property type="entry name" value="post-HMGL domain-like"/>
    <property type="match status" value="1"/>
</dbReference>
<dbReference type="AlphaFoldDB" id="A0A849P9R6"/>
<name>A0A849P9R6_9BURK</name>
<reference evidence="2 3" key="1">
    <citation type="submission" date="2020-05" db="EMBL/GenBank/DDBJ databases">
        <authorList>
            <person name="Niu N."/>
        </authorList>
    </citation>
    <scope>NUCLEOTIDE SEQUENCE [LARGE SCALE GENOMIC DNA]</scope>
    <source>
        <strain evidence="2 3">3340-03</strain>
    </source>
</reference>
<dbReference type="Gene3D" id="1.10.8.60">
    <property type="match status" value="1"/>
</dbReference>
<dbReference type="EMBL" id="JABGBN010000008">
    <property type="protein sequence ID" value="NOL52258.1"/>
    <property type="molecule type" value="Genomic_DNA"/>
</dbReference>
<dbReference type="Proteomes" id="UP000537862">
    <property type="component" value="Unassembled WGS sequence"/>
</dbReference>
<protein>
    <submittedName>
        <fullName evidence="2">4-hydroxy-2-oxovalerate aldolase</fullName>
    </submittedName>
</protein>
<feature type="domain" description="DmpG-like communication" evidence="1">
    <location>
        <begin position="2"/>
        <end position="40"/>
    </location>
</feature>
<proteinExistence type="predicted"/>
<organism evidence="2 3">
    <name type="scientific">Pelistega suis</name>
    <dbReference type="NCBI Taxonomy" id="1631957"/>
    <lineage>
        <taxon>Bacteria</taxon>
        <taxon>Pseudomonadati</taxon>
        <taxon>Pseudomonadota</taxon>
        <taxon>Betaproteobacteria</taxon>
        <taxon>Burkholderiales</taxon>
        <taxon>Alcaligenaceae</taxon>
        <taxon>Pelistega</taxon>
    </lineage>
</organism>
<feature type="non-terminal residue" evidence="2">
    <location>
        <position position="1"/>
    </location>
</feature>
<comment type="caution">
    <text evidence="2">The sequence shown here is derived from an EMBL/GenBank/DDBJ whole genome shotgun (WGS) entry which is preliminary data.</text>
</comment>
<evidence type="ECO:0000259" key="1">
    <source>
        <dbReference type="Pfam" id="PF07836"/>
    </source>
</evidence>
<dbReference type="GO" id="GO:0016833">
    <property type="term" value="F:oxo-acid-lyase activity"/>
    <property type="evidence" value="ECO:0007669"/>
    <property type="project" value="InterPro"/>
</dbReference>
<dbReference type="InterPro" id="IPR012425">
    <property type="entry name" value="DmpG_comm"/>
</dbReference>